<dbReference type="GO" id="GO:0030288">
    <property type="term" value="C:outer membrane-bounded periplasmic space"/>
    <property type="evidence" value="ECO:0007669"/>
    <property type="project" value="TreeGrafter"/>
</dbReference>
<dbReference type="GO" id="GO:0042953">
    <property type="term" value="P:lipoprotein transport"/>
    <property type="evidence" value="ECO:0007669"/>
    <property type="project" value="InterPro"/>
</dbReference>
<evidence type="ECO:0000256" key="6">
    <source>
        <dbReference type="ARBA" id="ARBA00022729"/>
    </source>
</evidence>
<keyword evidence="6" id="KW-0732">Signal</keyword>
<dbReference type="OrthoDB" id="9787361at2"/>
<evidence type="ECO:0000256" key="4">
    <source>
        <dbReference type="ARBA" id="ARBA00014035"/>
    </source>
</evidence>
<comment type="subcellular location">
    <subcellularLocation>
        <location evidence="1 10">Periplasm</location>
    </subcellularLocation>
</comment>
<organism evidence="11 12">
    <name type="scientific">Alteromonas sediminis</name>
    <dbReference type="NCBI Taxonomy" id="2259342"/>
    <lineage>
        <taxon>Bacteria</taxon>
        <taxon>Pseudomonadati</taxon>
        <taxon>Pseudomonadota</taxon>
        <taxon>Gammaproteobacteria</taxon>
        <taxon>Alteromonadales</taxon>
        <taxon>Alteromonadaceae</taxon>
        <taxon>Alteromonas/Salinimonas group</taxon>
        <taxon>Alteromonas</taxon>
    </lineage>
</organism>
<sequence length="230" mass="25974">MAPVKYWRHRRQRSSGMLTRVIVLIGIGLFPYSVSAESLSGKAKLQAKLADLVSFSAQFEQTILDEDEVLDVSTGNLVLQRPNKMRWETVSPEENLIIADGQSIWNIDSFVEQVTVFPQQDTVRNNPIMLLTAQDETAWDKFTVVELAVAPSQMKVEYDTVFEVSALDQDAQISVLKLRFKDDLLVGLKTIDSQQQVSDMTFSAITINKPIAERTFSTDFPAHFTVDDQR</sequence>
<evidence type="ECO:0000313" key="11">
    <source>
        <dbReference type="EMBL" id="RPJ67442.1"/>
    </source>
</evidence>
<dbReference type="InterPro" id="IPR029046">
    <property type="entry name" value="LolA/LolB/LppX"/>
</dbReference>
<dbReference type="Gene3D" id="2.50.20.10">
    <property type="entry name" value="Lipoprotein localisation LolA/LolB/LppX"/>
    <property type="match status" value="1"/>
</dbReference>
<name>A0A3N5Y1D9_9ALTE</name>
<reference evidence="11 12" key="1">
    <citation type="submission" date="2018-11" db="EMBL/GenBank/DDBJ databases">
        <authorList>
            <person name="Ye M.-Q."/>
            <person name="Du Z.-J."/>
        </authorList>
    </citation>
    <scope>NUCLEOTIDE SEQUENCE [LARGE SCALE GENOMIC DNA]</scope>
    <source>
        <strain evidence="11 12">U0105</strain>
    </source>
</reference>
<evidence type="ECO:0000256" key="5">
    <source>
        <dbReference type="ARBA" id="ARBA00022448"/>
    </source>
</evidence>
<keyword evidence="8 10" id="KW-0653">Protein transport</keyword>
<gene>
    <name evidence="10 11" type="primary">lolA</name>
    <name evidence="11" type="ORF">DRW07_07940</name>
</gene>
<comment type="similarity">
    <text evidence="2 10">Belongs to the LolA family.</text>
</comment>
<evidence type="ECO:0000256" key="2">
    <source>
        <dbReference type="ARBA" id="ARBA00007615"/>
    </source>
</evidence>
<dbReference type="Pfam" id="PF03548">
    <property type="entry name" value="LolA"/>
    <property type="match status" value="1"/>
</dbReference>
<evidence type="ECO:0000256" key="10">
    <source>
        <dbReference type="HAMAP-Rule" id="MF_00240"/>
    </source>
</evidence>
<keyword evidence="7 10" id="KW-0574">Periplasm</keyword>
<dbReference type="CDD" id="cd16325">
    <property type="entry name" value="LolA"/>
    <property type="match status" value="1"/>
</dbReference>
<evidence type="ECO:0000256" key="9">
    <source>
        <dbReference type="ARBA" id="ARBA00023186"/>
    </source>
</evidence>
<protein>
    <recommendedName>
        <fullName evidence="4 10">Outer-membrane lipoprotein carrier protein</fullName>
    </recommendedName>
</protein>
<dbReference type="HAMAP" id="MF_00240">
    <property type="entry name" value="LolA"/>
    <property type="match status" value="1"/>
</dbReference>
<keyword evidence="5 10" id="KW-0813">Transport</keyword>
<dbReference type="GO" id="GO:0044874">
    <property type="term" value="P:lipoprotein localization to outer membrane"/>
    <property type="evidence" value="ECO:0007669"/>
    <property type="project" value="UniProtKB-UniRule"/>
</dbReference>
<dbReference type="PANTHER" id="PTHR35869">
    <property type="entry name" value="OUTER-MEMBRANE LIPOPROTEIN CARRIER PROTEIN"/>
    <property type="match status" value="1"/>
</dbReference>
<dbReference type="InterPro" id="IPR004564">
    <property type="entry name" value="OM_lipoprot_carrier_LolA-like"/>
</dbReference>
<dbReference type="InterPro" id="IPR018323">
    <property type="entry name" value="OM_lipoprot_carrier_LolA_Pbac"/>
</dbReference>
<accession>A0A3N5Y1D9</accession>
<dbReference type="EMBL" id="RPOK01000002">
    <property type="protein sequence ID" value="RPJ67442.1"/>
    <property type="molecule type" value="Genomic_DNA"/>
</dbReference>
<comment type="subunit">
    <text evidence="3 10">Monomer.</text>
</comment>
<evidence type="ECO:0000256" key="7">
    <source>
        <dbReference type="ARBA" id="ARBA00022764"/>
    </source>
</evidence>
<proteinExistence type="inferred from homology"/>
<comment type="caution">
    <text evidence="11">The sequence shown here is derived from an EMBL/GenBank/DDBJ whole genome shotgun (WGS) entry which is preliminary data.</text>
</comment>
<dbReference type="AlphaFoldDB" id="A0A3N5Y1D9"/>
<dbReference type="PANTHER" id="PTHR35869:SF1">
    <property type="entry name" value="OUTER-MEMBRANE LIPOPROTEIN CARRIER PROTEIN"/>
    <property type="match status" value="1"/>
</dbReference>
<evidence type="ECO:0000256" key="8">
    <source>
        <dbReference type="ARBA" id="ARBA00022927"/>
    </source>
</evidence>
<keyword evidence="12" id="KW-1185">Reference proteome</keyword>
<evidence type="ECO:0000313" key="12">
    <source>
        <dbReference type="Proteomes" id="UP000275281"/>
    </source>
</evidence>
<comment type="function">
    <text evidence="10">Participates in the translocation of lipoproteins from the inner membrane to the outer membrane. Only forms a complex with a lipoprotein if the residue after the N-terminal Cys is not an aspartate (The Asp acts as a targeting signal to indicate that the lipoprotein should stay in the inner membrane).</text>
</comment>
<dbReference type="Proteomes" id="UP000275281">
    <property type="component" value="Unassembled WGS sequence"/>
</dbReference>
<evidence type="ECO:0000256" key="3">
    <source>
        <dbReference type="ARBA" id="ARBA00011245"/>
    </source>
</evidence>
<evidence type="ECO:0000256" key="1">
    <source>
        <dbReference type="ARBA" id="ARBA00004418"/>
    </source>
</evidence>
<dbReference type="SUPFAM" id="SSF89392">
    <property type="entry name" value="Prokaryotic lipoproteins and lipoprotein localization factors"/>
    <property type="match status" value="1"/>
</dbReference>
<keyword evidence="9 10" id="KW-0143">Chaperone</keyword>
<keyword evidence="11" id="KW-0449">Lipoprotein</keyword>
<dbReference type="NCBIfam" id="TIGR00547">
    <property type="entry name" value="lolA"/>
    <property type="match status" value="1"/>
</dbReference>